<reference evidence="1 2" key="2">
    <citation type="submission" date="2020-03" db="EMBL/GenBank/DDBJ databases">
        <authorList>
            <person name="Ichikawa N."/>
            <person name="Kimura A."/>
            <person name="Kitahashi Y."/>
            <person name="Uohara A."/>
        </authorList>
    </citation>
    <scope>NUCLEOTIDE SEQUENCE [LARGE SCALE GENOMIC DNA]</scope>
    <source>
        <strain evidence="1 2">NBRC 108639</strain>
    </source>
</reference>
<reference evidence="1 2" key="1">
    <citation type="submission" date="2020-03" db="EMBL/GenBank/DDBJ databases">
        <title>Whole genome shotgun sequence of Phytohabitans houttuyneae NBRC 108639.</title>
        <authorList>
            <person name="Komaki H."/>
            <person name="Tamura T."/>
        </authorList>
    </citation>
    <scope>NUCLEOTIDE SEQUENCE [LARGE SCALE GENOMIC DNA]</scope>
    <source>
        <strain evidence="1 2">NBRC 108639</strain>
    </source>
</reference>
<keyword evidence="2" id="KW-1185">Reference proteome</keyword>
<accession>A0A6V8KPD6</accession>
<gene>
    <name evidence="1" type="ORF">Phou_086580</name>
</gene>
<organism evidence="1 2">
    <name type="scientific">Phytohabitans houttuyneae</name>
    <dbReference type="NCBI Taxonomy" id="1076126"/>
    <lineage>
        <taxon>Bacteria</taxon>
        <taxon>Bacillati</taxon>
        <taxon>Actinomycetota</taxon>
        <taxon>Actinomycetes</taxon>
        <taxon>Micromonosporales</taxon>
        <taxon>Micromonosporaceae</taxon>
    </lineage>
</organism>
<dbReference type="AlphaFoldDB" id="A0A6V8KPD6"/>
<sequence>MDNLTPLADVTPGDWIVTRLRGLDGTVGSVVPPGFAAYARVPHPVETGDDPGGDVRVGSLAPAALATLLDVLAPATGDQECYHALWEGWGWVDGGGVAAWAVDEERGGPPVRLPVTPGVSPRVWGLPRLRLPGRDYLLFRGPLRAALEMGWHQPAPFGFTPQSPSLLWPADRSWCVATEVDDTATFVGGPQAVVDRVVHSPVLAATPASPVDKLVWTATSDEG</sequence>
<name>A0A6V8KPD6_9ACTN</name>
<dbReference type="Proteomes" id="UP000482800">
    <property type="component" value="Unassembled WGS sequence"/>
</dbReference>
<dbReference type="EMBL" id="BLPF01000003">
    <property type="protein sequence ID" value="GFJ84478.1"/>
    <property type="molecule type" value="Genomic_DNA"/>
</dbReference>
<evidence type="ECO:0000313" key="1">
    <source>
        <dbReference type="EMBL" id="GFJ84478.1"/>
    </source>
</evidence>
<comment type="caution">
    <text evidence="1">The sequence shown here is derived from an EMBL/GenBank/DDBJ whole genome shotgun (WGS) entry which is preliminary data.</text>
</comment>
<evidence type="ECO:0000313" key="2">
    <source>
        <dbReference type="Proteomes" id="UP000482800"/>
    </source>
</evidence>
<protein>
    <submittedName>
        <fullName evidence="1">Uncharacterized protein</fullName>
    </submittedName>
</protein>
<proteinExistence type="predicted"/>